<gene>
    <name evidence="1" type="ORF">INT43_006810</name>
</gene>
<dbReference type="Proteomes" id="UP000654370">
    <property type="component" value="Unassembled WGS sequence"/>
</dbReference>
<accession>A0A8H7Q2E9</accession>
<keyword evidence="2" id="KW-1185">Reference proteome</keyword>
<comment type="caution">
    <text evidence="1">The sequence shown here is derived from an EMBL/GenBank/DDBJ whole genome shotgun (WGS) entry which is preliminary data.</text>
</comment>
<evidence type="ECO:0000313" key="1">
    <source>
        <dbReference type="EMBL" id="KAG2183799.1"/>
    </source>
</evidence>
<name>A0A8H7Q2E9_MORIS</name>
<dbReference type="AlphaFoldDB" id="A0A8H7Q2E9"/>
<organism evidence="1 2">
    <name type="scientific">Mortierella isabellina</name>
    <name type="common">Filamentous fungus</name>
    <name type="synonym">Umbelopsis isabellina</name>
    <dbReference type="NCBI Taxonomy" id="91625"/>
    <lineage>
        <taxon>Eukaryota</taxon>
        <taxon>Fungi</taxon>
        <taxon>Fungi incertae sedis</taxon>
        <taxon>Mucoromycota</taxon>
        <taxon>Mucoromycotina</taxon>
        <taxon>Umbelopsidomycetes</taxon>
        <taxon>Umbelopsidales</taxon>
        <taxon>Umbelopsidaceae</taxon>
        <taxon>Umbelopsis</taxon>
    </lineage>
</organism>
<reference evidence="1" key="1">
    <citation type="submission" date="2020-12" db="EMBL/GenBank/DDBJ databases">
        <title>Metabolic potential, ecology and presence of endohyphal bacteria is reflected in genomic diversity of Mucoromycotina.</title>
        <authorList>
            <person name="Muszewska A."/>
            <person name="Okrasinska A."/>
            <person name="Steczkiewicz K."/>
            <person name="Drgas O."/>
            <person name="Orlowska M."/>
            <person name="Perlinska-Lenart U."/>
            <person name="Aleksandrzak-Piekarczyk T."/>
            <person name="Szatraj K."/>
            <person name="Zielenkiewicz U."/>
            <person name="Pilsyk S."/>
            <person name="Malc E."/>
            <person name="Mieczkowski P."/>
            <person name="Kruszewska J.S."/>
            <person name="Biernat P."/>
            <person name="Pawlowska J."/>
        </authorList>
    </citation>
    <scope>NUCLEOTIDE SEQUENCE</scope>
    <source>
        <strain evidence="1">WA0000067209</strain>
    </source>
</reference>
<proteinExistence type="predicted"/>
<protein>
    <submittedName>
        <fullName evidence="1">Uncharacterized protein</fullName>
    </submittedName>
</protein>
<sequence length="111" mass="12463">MQVQTAANGNRWVQCRGVTADPVLLMDSPYHFRFTQSFGTPTLPILNSERKQLFIAPHQSEDNLFSALGWLKVVAQAYIDTSNGPNPQSSFLIPLRSMRKPQGQLSFVNEI</sequence>
<evidence type="ECO:0000313" key="2">
    <source>
        <dbReference type="Proteomes" id="UP000654370"/>
    </source>
</evidence>
<dbReference type="EMBL" id="JAEPQZ010000003">
    <property type="protein sequence ID" value="KAG2183799.1"/>
    <property type="molecule type" value="Genomic_DNA"/>
</dbReference>